<evidence type="ECO:0000256" key="15">
    <source>
        <dbReference type="RuleBase" id="RU004106"/>
    </source>
</evidence>
<dbReference type="AlphaFoldDB" id="A0A2X4UYV0"/>
<protein>
    <recommendedName>
        <fullName evidence="17">Branched-chain-amino-acid aminotransferase</fullName>
        <ecNumber evidence="17">2.6.1.42</ecNumber>
    </recommendedName>
</protein>
<dbReference type="Gene3D" id="3.20.10.10">
    <property type="entry name" value="D-amino Acid Aminotransferase, subunit A, domain 2"/>
    <property type="match status" value="1"/>
</dbReference>
<dbReference type="KEGG" id="rcr:NCTC10994_04252"/>
<dbReference type="InterPro" id="IPR018300">
    <property type="entry name" value="Aminotrans_IV_CS"/>
</dbReference>
<dbReference type="NCBIfam" id="TIGR01123">
    <property type="entry name" value="ilvE_II"/>
    <property type="match status" value="1"/>
</dbReference>
<dbReference type="Proteomes" id="UP000249091">
    <property type="component" value="Chromosome 1"/>
</dbReference>
<keyword evidence="19" id="KW-1185">Reference proteome</keyword>
<name>A0A2X4UYV0_9NOCA</name>
<dbReference type="SUPFAM" id="SSF56752">
    <property type="entry name" value="D-aminoacid aminotransferase-like PLP-dependent enzymes"/>
    <property type="match status" value="1"/>
</dbReference>
<comment type="pathway">
    <text evidence="2">Amino-acid biosynthesis; L-isoleucine biosynthesis; L-isoleucine from 2-oxobutanoate: step 4/4.</text>
</comment>
<dbReference type="UniPathway" id="UPA00049">
    <property type="reaction ID" value="UER00062"/>
</dbReference>
<evidence type="ECO:0000256" key="7">
    <source>
        <dbReference type="ARBA" id="ARBA00022605"/>
    </source>
</evidence>
<dbReference type="GO" id="GO:0009098">
    <property type="term" value="P:L-leucine biosynthetic process"/>
    <property type="evidence" value="ECO:0007669"/>
    <property type="project" value="UniProtKB-UniPathway"/>
</dbReference>
<dbReference type="InterPro" id="IPR043131">
    <property type="entry name" value="BCAT-like_N"/>
</dbReference>
<comment type="catalytic activity">
    <reaction evidence="13 17">
        <text>L-leucine + 2-oxoglutarate = 4-methyl-2-oxopentanoate + L-glutamate</text>
        <dbReference type="Rhea" id="RHEA:18321"/>
        <dbReference type="ChEBI" id="CHEBI:16810"/>
        <dbReference type="ChEBI" id="CHEBI:17865"/>
        <dbReference type="ChEBI" id="CHEBI:29985"/>
        <dbReference type="ChEBI" id="CHEBI:57427"/>
        <dbReference type="EC" id="2.6.1.42"/>
    </reaction>
</comment>
<organism evidence="18 19">
    <name type="scientific">Rhodococcus coprophilus</name>
    <dbReference type="NCBI Taxonomy" id="38310"/>
    <lineage>
        <taxon>Bacteria</taxon>
        <taxon>Bacillati</taxon>
        <taxon>Actinomycetota</taxon>
        <taxon>Actinomycetes</taxon>
        <taxon>Mycobacteriales</taxon>
        <taxon>Nocardiaceae</taxon>
        <taxon>Rhodococcus</taxon>
    </lineage>
</organism>
<dbReference type="GO" id="GO:0009099">
    <property type="term" value="P:L-valine biosynthetic process"/>
    <property type="evidence" value="ECO:0007669"/>
    <property type="project" value="UniProtKB-UniPathway"/>
</dbReference>
<comment type="pathway">
    <text evidence="4">Amino-acid biosynthesis; L-leucine biosynthesis; L-leucine from 3-methyl-2-oxobutanoate: step 4/4.</text>
</comment>
<reference evidence="18 19" key="1">
    <citation type="submission" date="2018-06" db="EMBL/GenBank/DDBJ databases">
        <authorList>
            <consortium name="Pathogen Informatics"/>
            <person name="Doyle S."/>
        </authorList>
    </citation>
    <scope>NUCLEOTIDE SEQUENCE [LARGE SCALE GENOMIC DNA]</scope>
    <source>
        <strain evidence="18 19">NCTC10994</strain>
    </source>
</reference>
<dbReference type="UniPathway" id="UPA00047">
    <property type="reaction ID" value="UER00058"/>
</dbReference>
<evidence type="ECO:0000256" key="12">
    <source>
        <dbReference type="ARBA" id="ARBA00048798"/>
    </source>
</evidence>
<keyword evidence="6 17" id="KW-0032">Aminotransferase</keyword>
<evidence type="ECO:0000256" key="17">
    <source>
        <dbReference type="RuleBase" id="RU004517"/>
    </source>
</evidence>
<keyword evidence="8 17" id="KW-0808">Transferase</keyword>
<dbReference type="InterPro" id="IPR001544">
    <property type="entry name" value="Aminotrans_IV"/>
</dbReference>
<dbReference type="InterPro" id="IPR005786">
    <property type="entry name" value="B_amino_transII"/>
</dbReference>
<evidence type="ECO:0000256" key="1">
    <source>
        <dbReference type="ARBA" id="ARBA00001933"/>
    </source>
</evidence>
<evidence type="ECO:0000256" key="13">
    <source>
        <dbReference type="ARBA" id="ARBA00049229"/>
    </source>
</evidence>
<dbReference type="Gene3D" id="3.30.470.10">
    <property type="match status" value="1"/>
</dbReference>
<comment type="catalytic activity">
    <reaction evidence="12 17">
        <text>L-isoleucine + 2-oxoglutarate = (S)-3-methyl-2-oxopentanoate + L-glutamate</text>
        <dbReference type="Rhea" id="RHEA:24801"/>
        <dbReference type="ChEBI" id="CHEBI:16810"/>
        <dbReference type="ChEBI" id="CHEBI:29985"/>
        <dbReference type="ChEBI" id="CHEBI:35146"/>
        <dbReference type="ChEBI" id="CHEBI:58045"/>
        <dbReference type="EC" id="2.6.1.42"/>
    </reaction>
</comment>
<sequence>MTGVLDFVRIPHSSPSSAERRQEILSEPGFGQYFTDHMVSITYTEGVGWHDAKVEPYAPIQIDPAAMVLHYGQAIFEGLKAYRQADGSISSFRMDANAERMNRSAERLAMPALPTELFAQSIRELLDVDHEWVPAAGGEESLYLRPFMFATEPALGVRPAKEYRYLLIASPAGAYFPRGVRPVSVWLSREYVRAAPGGTGAAKFAGNYAASLVAQAHAAEQGCDQVVWLDAIERKYVEEMGGMNLYFVYGSGADARLVTPELSGSLLPGITRDSLLTLAKDSGLVVDEQRISTDEWREKAASGEITEVFACGTAAVITPVGRIKDHEGEFVIGDGEPGEVTMALRDTLTGIQRGTFADTHGWMTTLHA</sequence>
<gene>
    <name evidence="18" type="primary">ilvE1</name>
    <name evidence="18" type="ORF">NCTC10994_04252</name>
</gene>
<accession>A0A2X4UYV0</accession>
<dbReference type="CDD" id="cd01557">
    <property type="entry name" value="BCAT_beta_family"/>
    <property type="match status" value="1"/>
</dbReference>
<comment type="catalytic activity">
    <reaction evidence="11 17">
        <text>L-valine + 2-oxoglutarate = 3-methyl-2-oxobutanoate + L-glutamate</text>
        <dbReference type="Rhea" id="RHEA:24813"/>
        <dbReference type="ChEBI" id="CHEBI:11851"/>
        <dbReference type="ChEBI" id="CHEBI:16810"/>
        <dbReference type="ChEBI" id="CHEBI:29985"/>
        <dbReference type="ChEBI" id="CHEBI:57762"/>
        <dbReference type="EC" id="2.6.1.42"/>
    </reaction>
</comment>
<evidence type="ECO:0000256" key="10">
    <source>
        <dbReference type="ARBA" id="ARBA00023304"/>
    </source>
</evidence>
<evidence type="ECO:0000313" key="19">
    <source>
        <dbReference type="Proteomes" id="UP000249091"/>
    </source>
</evidence>
<dbReference type="UniPathway" id="UPA00048">
    <property type="reaction ID" value="UER00073"/>
</dbReference>
<dbReference type="GO" id="GO:0052654">
    <property type="term" value="F:L-leucine-2-oxoglutarate transaminase activity"/>
    <property type="evidence" value="ECO:0007669"/>
    <property type="project" value="RHEA"/>
</dbReference>
<evidence type="ECO:0000256" key="11">
    <source>
        <dbReference type="ARBA" id="ARBA00048212"/>
    </source>
</evidence>
<dbReference type="EMBL" id="LS483468">
    <property type="protein sequence ID" value="SQI39822.1"/>
    <property type="molecule type" value="Genomic_DNA"/>
</dbReference>
<keyword evidence="7 17" id="KW-0028">Amino-acid biosynthesis</keyword>
<evidence type="ECO:0000256" key="6">
    <source>
        <dbReference type="ARBA" id="ARBA00022576"/>
    </source>
</evidence>
<comment type="similarity">
    <text evidence="5 15">Belongs to the class-IV pyridoxal-phosphate-dependent aminotransferase family.</text>
</comment>
<dbReference type="NCBIfam" id="NF009897">
    <property type="entry name" value="PRK13357.1"/>
    <property type="match status" value="1"/>
</dbReference>
<evidence type="ECO:0000256" key="14">
    <source>
        <dbReference type="PIRSR" id="PIRSR006468-1"/>
    </source>
</evidence>
<evidence type="ECO:0000256" key="4">
    <source>
        <dbReference type="ARBA" id="ARBA00005072"/>
    </source>
</evidence>
<comment type="pathway">
    <text evidence="3">Amino-acid biosynthesis; L-valine biosynthesis; L-valine from pyruvate: step 4/4.</text>
</comment>
<dbReference type="GO" id="GO:0052655">
    <property type="term" value="F:L-valine-2-oxoglutarate transaminase activity"/>
    <property type="evidence" value="ECO:0007669"/>
    <property type="project" value="RHEA"/>
</dbReference>
<comment type="cofactor">
    <cofactor evidence="1 16">
        <name>pyridoxal 5'-phosphate</name>
        <dbReference type="ChEBI" id="CHEBI:597326"/>
    </cofactor>
</comment>
<evidence type="ECO:0000256" key="8">
    <source>
        <dbReference type="ARBA" id="ARBA00022679"/>
    </source>
</evidence>
<proteinExistence type="inferred from homology"/>
<dbReference type="InterPro" id="IPR036038">
    <property type="entry name" value="Aminotransferase-like"/>
</dbReference>
<dbReference type="PROSITE" id="PS00770">
    <property type="entry name" value="AA_TRANSFER_CLASS_4"/>
    <property type="match status" value="1"/>
</dbReference>
<evidence type="ECO:0000256" key="9">
    <source>
        <dbReference type="ARBA" id="ARBA00022898"/>
    </source>
</evidence>
<dbReference type="GO" id="GO:0009097">
    <property type="term" value="P:isoleucine biosynthetic process"/>
    <property type="evidence" value="ECO:0007669"/>
    <property type="project" value="UniProtKB-UniPathway"/>
</dbReference>
<evidence type="ECO:0000256" key="2">
    <source>
        <dbReference type="ARBA" id="ARBA00004824"/>
    </source>
</evidence>
<dbReference type="GO" id="GO:0052656">
    <property type="term" value="F:L-isoleucine-2-oxoglutarate transaminase activity"/>
    <property type="evidence" value="ECO:0007669"/>
    <property type="project" value="RHEA"/>
</dbReference>
<dbReference type="PIRSF" id="PIRSF006468">
    <property type="entry name" value="BCAT1"/>
    <property type="match status" value="1"/>
</dbReference>
<evidence type="ECO:0000256" key="3">
    <source>
        <dbReference type="ARBA" id="ARBA00004931"/>
    </source>
</evidence>
<dbReference type="InterPro" id="IPR033939">
    <property type="entry name" value="BCAT_family"/>
</dbReference>
<dbReference type="STRING" id="1219011.GCA_001895045_01157"/>
<evidence type="ECO:0000256" key="5">
    <source>
        <dbReference type="ARBA" id="ARBA00009320"/>
    </source>
</evidence>
<dbReference type="InterPro" id="IPR043132">
    <property type="entry name" value="BCAT-like_C"/>
</dbReference>
<dbReference type="PANTHER" id="PTHR11825:SF44">
    <property type="entry name" value="BRANCHED-CHAIN-AMINO-ACID AMINOTRANSFERASE"/>
    <property type="match status" value="1"/>
</dbReference>
<feature type="modified residue" description="N6-(pyridoxal phosphate)lysine" evidence="14">
    <location>
        <position position="203"/>
    </location>
</feature>
<dbReference type="RefSeq" id="WP_072699152.1">
    <property type="nucleotide sequence ID" value="NZ_JAFBBL010000001.1"/>
</dbReference>
<keyword evidence="9 16" id="KW-0663">Pyridoxal phosphate</keyword>
<dbReference type="EC" id="2.6.1.42" evidence="17"/>
<dbReference type="PANTHER" id="PTHR11825">
    <property type="entry name" value="SUBGROUP IIII AMINOTRANSFERASE"/>
    <property type="match status" value="1"/>
</dbReference>
<keyword evidence="10 17" id="KW-0100">Branched-chain amino acid biosynthesis</keyword>
<evidence type="ECO:0000256" key="16">
    <source>
        <dbReference type="RuleBase" id="RU004516"/>
    </source>
</evidence>
<dbReference type="Pfam" id="PF01063">
    <property type="entry name" value="Aminotran_4"/>
    <property type="match status" value="1"/>
</dbReference>
<evidence type="ECO:0000313" key="18">
    <source>
        <dbReference type="EMBL" id="SQI39822.1"/>
    </source>
</evidence>